<keyword evidence="5 6" id="KW-0067">ATP-binding</keyword>
<dbReference type="EMBL" id="JALJOS010000002">
    <property type="protein sequence ID" value="KAK9842930.1"/>
    <property type="molecule type" value="Genomic_DNA"/>
</dbReference>
<organism evidence="10 11">
    <name type="scientific">Apatococcus lobatus</name>
    <dbReference type="NCBI Taxonomy" id="904363"/>
    <lineage>
        <taxon>Eukaryota</taxon>
        <taxon>Viridiplantae</taxon>
        <taxon>Chlorophyta</taxon>
        <taxon>core chlorophytes</taxon>
        <taxon>Trebouxiophyceae</taxon>
        <taxon>Chlorellales</taxon>
        <taxon>Chlorellaceae</taxon>
        <taxon>Apatococcus</taxon>
    </lineage>
</organism>
<dbReference type="InterPro" id="IPR001245">
    <property type="entry name" value="Ser-Thr/Tyr_kinase_cat_dom"/>
</dbReference>
<reference evidence="10 11" key="1">
    <citation type="journal article" date="2024" name="Nat. Commun.">
        <title>Phylogenomics reveals the evolutionary origins of lichenization in chlorophyte algae.</title>
        <authorList>
            <person name="Puginier C."/>
            <person name="Libourel C."/>
            <person name="Otte J."/>
            <person name="Skaloud P."/>
            <person name="Haon M."/>
            <person name="Grisel S."/>
            <person name="Petersen M."/>
            <person name="Berrin J.G."/>
            <person name="Delaux P.M."/>
            <person name="Dal Grande F."/>
            <person name="Keller J."/>
        </authorList>
    </citation>
    <scope>NUCLEOTIDE SEQUENCE [LARGE SCALE GENOMIC DNA]</scope>
    <source>
        <strain evidence="10 11">SAG 2145</strain>
    </source>
</reference>
<proteinExistence type="predicted"/>
<keyword evidence="11" id="KW-1185">Reference proteome</keyword>
<dbReference type="InterPro" id="IPR051681">
    <property type="entry name" value="Ser/Thr_Kinases-Pseudokinases"/>
</dbReference>
<evidence type="ECO:0000259" key="9">
    <source>
        <dbReference type="PROSITE" id="PS50011"/>
    </source>
</evidence>
<dbReference type="PANTHER" id="PTHR44329:SF288">
    <property type="entry name" value="MITOGEN-ACTIVATED PROTEIN KINASE KINASE KINASE 20"/>
    <property type="match status" value="1"/>
</dbReference>
<evidence type="ECO:0000256" key="8">
    <source>
        <dbReference type="SAM" id="SignalP"/>
    </source>
</evidence>
<feature type="region of interest" description="Disordered" evidence="7">
    <location>
        <begin position="807"/>
        <end position="828"/>
    </location>
</feature>
<feature type="domain" description="Protein kinase" evidence="9">
    <location>
        <begin position="562"/>
        <end position="801"/>
    </location>
</feature>
<evidence type="ECO:0000313" key="11">
    <source>
        <dbReference type="Proteomes" id="UP001438707"/>
    </source>
</evidence>
<evidence type="ECO:0000256" key="5">
    <source>
        <dbReference type="ARBA" id="ARBA00022840"/>
    </source>
</evidence>
<dbReference type="AlphaFoldDB" id="A0AAW1SAW1"/>
<evidence type="ECO:0000256" key="2">
    <source>
        <dbReference type="ARBA" id="ARBA00022679"/>
    </source>
</evidence>
<accession>A0AAW1SAW1</accession>
<evidence type="ECO:0000313" key="10">
    <source>
        <dbReference type="EMBL" id="KAK9842930.1"/>
    </source>
</evidence>
<dbReference type="GO" id="GO:0004674">
    <property type="term" value="F:protein serine/threonine kinase activity"/>
    <property type="evidence" value="ECO:0007669"/>
    <property type="project" value="TreeGrafter"/>
</dbReference>
<feature type="region of interest" description="Disordered" evidence="7">
    <location>
        <begin position="847"/>
        <end position="913"/>
    </location>
</feature>
<evidence type="ECO:0000256" key="6">
    <source>
        <dbReference type="PROSITE-ProRule" id="PRU10141"/>
    </source>
</evidence>
<feature type="signal peptide" evidence="8">
    <location>
        <begin position="1"/>
        <end position="30"/>
    </location>
</feature>
<evidence type="ECO:0000256" key="3">
    <source>
        <dbReference type="ARBA" id="ARBA00022741"/>
    </source>
</evidence>
<comment type="caution">
    <text evidence="10">The sequence shown here is derived from an EMBL/GenBank/DDBJ whole genome shotgun (WGS) entry which is preliminary data.</text>
</comment>
<name>A0AAW1SAW1_9CHLO</name>
<dbReference type="InterPro" id="IPR008271">
    <property type="entry name" value="Ser/Thr_kinase_AS"/>
</dbReference>
<evidence type="ECO:0000256" key="4">
    <source>
        <dbReference type="ARBA" id="ARBA00022777"/>
    </source>
</evidence>
<feature type="chain" id="PRO_5043340425" description="Protein kinase domain-containing protein" evidence="8">
    <location>
        <begin position="31"/>
        <end position="947"/>
    </location>
</feature>
<feature type="compositionally biased region" description="Low complexity" evidence="7">
    <location>
        <begin position="807"/>
        <end position="826"/>
    </location>
</feature>
<dbReference type="Gene3D" id="1.10.510.10">
    <property type="entry name" value="Transferase(Phosphotransferase) domain 1"/>
    <property type="match status" value="1"/>
</dbReference>
<dbReference type="PROSITE" id="PS50011">
    <property type="entry name" value="PROTEIN_KINASE_DOM"/>
    <property type="match status" value="1"/>
</dbReference>
<dbReference type="SUPFAM" id="SSF56112">
    <property type="entry name" value="Protein kinase-like (PK-like)"/>
    <property type="match status" value="1"/>
</dbReference>
<feature type="region of interest" description="Disordered" evidence="7">
    <location>
        <begin position="403"/>
        <end position="472"/>
    </location>
</feature>
<dbReference type="PROSITE" id="PS00108">
    <property type="entry name" value="PROTEIN_KINASE_ST"/>
    <property type="match status" value="1"/>
</dbReference>
<feature type="binding site" evidence="6">
    <location>
        <position position="590"/>
    </location>
    <ligand>
        <name>ATP</name>
        <dbReference type="ChEBI" id="CHEBI:30616"/>
    </ligand>
</feature>
<dbReference type="InterPro" id="IPR011009">
    <property type="entry name" value="Kinase-like_dom_sf"/>
</dbReference>
<dbReference type="InterPro" id="IPR000719">
    <property type="entry name" value="Prot_kinase_dom"/>
</dbReference>
<gene>
    <name evidence="10" type="ORF">WJX74_004526</name>
</gene>
<dbReference type="SMART" id="SM00220">
    <property type="entry name" value="S_TKc"/>
    <property type="match status" value="1"/>
</dbReference>
<dbReference type="PROSITE" id="PS00107">
    <property type="entry name" value="PROTEIN_KINASE_ATP"/>
    <property type="match status" value="1"/>
</dbReference>
<keyword evidence="2" id="KW-0808">Transferase</keyword>
<dbReference type="Pfam" id="PF07714">
    <property type="entry name" value="PK_Tyr_Ser-Thr"/>
    <property type="match status" value="1"/>
</dbReference>
<dbReference type="GO" id="GO:0005524">
    <property type="term" value="F:ATP binding"/>
    <property type="evidence" value="ECO:0007669"/>
    <property type="project" value="UniProtKB-UniRule"/>
</dbReference>
<evidence type="ECO:0000256" key="1">
    <source>
        <dbReference type="ARBA" id="ARBA00022527"/>
    </source>
</evidence>
<keyword evidence="3 6" id="KW-0547">Nucleotide-binding</keyword>
<keyword evidence="4" id="KW-0418">Kinase</keyword>
<keyword evidence="8" id="KW-0732">Signal</keyword>
<dbReference type="Proteomes" id="UP001438707">
    <property type="component" value="Unassembled WGS sequence"/>
</dbReference>
<protein>
    <recommendedName>
        <fullName evidence="9">Protein kinase domain-containing protein</fullName>
    </recommendedName>
</protein>
<evidence type="ECO:0000256" key="7">
    <source>
        <dbReference type="SAM" id="MobiDB-lite"/>
    </source>
</evidence>
<feature type="region of interest" description="Disordered" evidence="7">
    <location>
        <begin position="287"/>
        <end position="322"/>
    </location>
</feature>
<dbReference type="InterPro" id="IPR017441">
    <property type="entry name" value="Protein_kinase_ATP_BS"/>
</dbReference>
<dbReference type="PANTHER" id="PTHR44329">
    <property type="entry name" value="SERINE/THREONINE-PROTEIN KINASE TNNI3K-RELATED"/>
    <property type="match status" value="1"/>
</dbReference>
<keyword evidence="1" id="KW-0723">Serine/threonine-protein kinase</keyword>
<sequence length="947" mass="101383">MLREVGLVFKLLRFQSVLLVLALVFPGTSARVKQASHETAECTKLDMSLRELLCARGDSAIMCQWLDDDAAENGTAEAPTSSFWSLAAGLTFFLVADAALLSTHGLPSGVSKRVMHALAGHRPLLSSLSGHPLLWRIASPLPISRLLAISMLPAQLVDSFGHTREHPLRFVGSAAGLGANVSVGASAPSFGIVHSIQACDSWIHFTDGLLLPSASRASGSWAGLWSTLLPWMSTGPSLQLKCLTAVAMGAVGLLLSTARARGWLQCCLSYLWHRAIPSQASMSVNEGASRSSFAPEAGGSLPGTPMSPANPGSGSPGLEDLGPLISQRSIEQQQVGIALERLLEALPEGGQAIRIQRDRQKGLMLVTEPSLPLDHVESRAGVGVVCVPSVSTPNLLQLLTAQGEKSEAASPLSPTSSRQFLRRSAEAASRSSSFQRGRVSKESDQYGSSLGGLPDMEDAVPGRRSLSTRPVGLRPSICGPRSAFFLPGGPSAADDRSAASAHSFCTPIMQEEQAETMLADAEAAPGGAGSAAMELVSDQLQQADSRFWELEENDLSVCLRPDGSDWQLGSGFFGTVYRGLLQGSTPVAIKFISNQTLKEKLRFIQEIALLRNLRHTNIVQFIGAHIDVEQIVLVTEFMPRGDLWHALSSDIDRSFCWAKRGRQVALDVVRGLMYFHSKQCVHLDLKSANVMLSRDGVAKIGDVGLAKVLTREGARVSQEGTFEWAAPEVLMGNPCTEKADIYSLGVLMWELITGEQPRLRSLREFEPDEAPAPVCDIAMRCRHNDPAERPTAADVFKVLSVDRPRPASRALSASSRHSGSGGSAVSLQSEGGEPLLLFRGGKAHSWDATASHASGRRPSATRSVDIRASIEPQVEDSFKRVSSPVKSTVHHKDKSPSRHPDGGSGSSATGRSLLGRRPAGELVVAFVLTLMALDWRRLCVPPQQTGR</sequence>